<dbReference type="GO" id="GO:0005524">
    <property type="term" value="F:ATP binding"/>
    <property type="evidence" value="ECO:0007669"/>
    <property type="project" value="InterPro"/>
</dbReference>
<evidence type="ECO:0000313" key="2">
    <source>
        <dbReference type="EMBL" id="NDY93714.1"/>
    </source>
</evidence>
<evidence type="ECO:0000259" key="1">
    <source>
        <dbReference type="SMART" id="SM00487"/>
    </source>
</evidence>
<keyword evidence="2" id="KW-0547">Nucleotide-binding</keyword>
<keyword evidence="2" id="KW-0067">ATP-binding</keyword>
<dbReference type="SUPFAM" id="SSF52540">
    <property type="entry name" value="P-loop containing nucleoside triphosphate hydrolases"/>
    <property type="match status" value="2"/>
</dbReference>
<protein>
    <submittedName>
        <fullName evidence="2">DEAD/DEAH box helicase family protein</fullName>
    </submittedName>
</protein>
<dbReference type="AlphaFoldDB" id="A0A7C9PKV9"/>
<gene>
    <name evidence="2" type="ORF">G3A44_21215</name>
</gene>
<dbReference type="GO" id="GO:0004386">
    <property type="term" value="F:helicase activity"/>
    <property type="evidence" value="ECO:0007669"/>
    <property type="project" value="UniProtKB-KW"/>
</dbReference>
<dbReference type="RefSeq" id="WP_163459744.1">
    <property type="nucleotide sequence ID" value="NZ_JAAGOH010000045.1"/>
</dbReference>
<sequence length="913" mass="100869">MATFKLKRYQQDTLDALETFFRRARVAGHVTAWDEAMARVGQKFAYDATTMGDVPAVCVRIPTGGGKTTMAAHAVARVGRAYADTDAPVVLWLVPSDAIRTQTLAALRVPGNACHAGLAEHFGDRVRVCALDELATVGPHEVGSAAVIVVATIQSFAVRDTSIRNVYSFDESLAPHFQNLTLEQAAPLEKVSTADLAKQTYLTDRDVGRVKSSLANWVALNKPILVVDEAHNNRTHLAFDTLRRLSPTCLIEMTATPVKGSNVVFHVGAQELQNEDMIKLPIVLMEHPTGWKDAVRDAILTRDKLEKLAAGEKDYVRPVILFQAQPKGGEVTVDVLVKHLTDADGEKIDRKQIAVATGDQKELDGVAIGSPLCPVRYVVTVEALKEGWDCPFAYVLCSLQNAHSAKDVEQLLGRVLRMPYAQARQQLALNRAYAHIVSESFVRVADELADRLVKNMGFNAFEAATAIITPPPDQLFPGGGGGGAVIDDRGYFKSLQDQKPKVPEAIVTLPAMPAQPVPAELAGTVELRPTTNGATAIVRGAVDEATEAFLLGSFSGKDQRAVSEAIERERMRQDAAKAPAARGVPFAQLPQLCFTFEGELQPLDRRLCSELGQFDLFAELPTLNGFHLRETGRTYEIDVDGGQIVYKAAEPEQLGLNAVPTHADENDLVRWLDRECRQIDIPQPVMLKWLLAIVQHLQRDRSLTLTSLVRTKNALAEAVRRELDLRRQRAVVQGFQQALPGLAAAPVLANSFRYHFTFHPDRYPGRPPFYSGAFRFQKHYYGNNRIHDLRHRTDSGNLAEEFVCARAIDEDRRVKHWVRNVERDERFSFWLPTSTDYFYPDFVAELNDGRVLAVEYKGKQLLGNADTDEKVQIGKQWQASSGGRCVFLLAVAPTSDPAGRSLEQQVEDAILGR</sequence>
<name>A0A7C9PKV9_9BURK</name>
<dbReference type="SMART" id="SM00487">
    <property type="entry name" value="DEXDc"/>
    <property type="match status" value="1"/>
</dbReference>
<dbReference type="GO" id="GO:0003677">
    <property type="term" value="F:DNA binding"/>
    <property type="evidence" value="ECO:0007669"/>
    <property type="project" value="InterPro"/>
</dbReference>
<accession>A0A7C9PKV9</accession>
<comment type="caution">
    <text evidence="2">The sequence shown here is derived from an EMBL/GenBank/DDBJ whole genome shotgun (WGS) entry which is preliminary data.</text>
</comment>
<dbReference type="InterPro" id="IPR014001">
    <property type="entry name" value="Helicase_ATP-bd"/>
</dbReference>
<dbReference type="Gene3D" id="3.40.50.300">
    <property type="entry name" value="P-loop containing nucleotide triphosphate hydrolases"/>
    <property type="match status" value="2"/>
</dbReference>
<dbReference type="InterPro" id="IPR050742">
    <property type="entry name" value="Helicase_Restrict-Modif_Enz"/>
</dbReference>
<dbReference type="PANTHER" id="PTHR47396">
    <property type="entry name" value="TYPE I RESTRICTION ENZYME ECOKI R PROTEIN"/>
    <property type="match status" value="1"/>
</dbReference>
<keyword evidence="3" id="KW-1185">Reference proteome</keyword>
<dbReference type="PANTHER" id="PTHR47396:SF1">
    <property type="entry name" value="ATP-DEPENDENT HELICASE IRC3-RELATED"/>
    <property type="match status" value="1"/>
</dbReference>
<keyword evidence="2" id="KW-0378">Hydrolase</keyword>
<dbReference type="InterPro" id="IPR027417">
    <property type="entry name" value="P-loop_NTPase"/>
</dbReference>
<dbReference type="GO" id="GO:0005829">
    <property type="term" value="C:cytosol"/>
    <property type="evidence" value="ECO:0007669"/>
    <property type="project" value="TreeGrafter"/>
</dbReference>
<keyword evidence="2" id="KW-0347">Helicase</keyword>
<evidence type="ECO:0000313" key="3">
    <source>
        <dbReference type="Proteomes" id="UP000484255"/>
    </source>
</evidence>
<dbReference type="Proteomes" id="UP000484255">
    <property type="component" value="Unassembled WGS sequence"/>
</dbReference>
<feature type="domain" description="Helicase ATP-binding" evidence="1">
    <location>
        <begin position="2"/>
        <end position="283"/>
    </location>
</feature>
<dbReference type="InterPro" id="IPR006935">
    <property type="entry name" value="Helicase/UvrB_N"/>
</dbReference>
<dbReference type="EMBL" id="JAAGOH010000045">
    <property type="protein sequence ID" value="NDY93714.1"/>
    <property type="molecule type" value="Genomic_DNA"/>
</dbReference>
<dbReference type="Pfam" id="PF04851">
    <property type="entry name" value="ResIII"/>
    <property type="match status" value="1"/>
</dbReference>
<reference evidence="2 3" key="1">
    <citation type="submission" date="2020-02" db="EMBL/GenBank/DDBJ databases">
        <title>Ideonella bacterium strain TBM-1.</title>
        <authorList>
            <person name="Chen W.-M."/>
        </authorList>
    </citation>
    <scope>NUCLEOTIDE SEQUENCE [LARGE SCALE GENOMIC DNA]</scope>
    <source>
        <strain evidence="2 3">TBM-1</strain>
    </source>
</reference>
<organism evidence="2 3">
    <name type="scientific">Ideonella livida</name>
    <dbReference type="NCBI Taxonomy" id="2707176"/>
    <lineage>
        <taxon>Bacteria</taxon>
        <taxon>Pseudomonadati</taxon>
        <taxon>Pseudomonadota</taxon>
        <taxon>Betaproteobacteria</taxon>
        <taxon>Burkholderiales</taxon>
        <taxon>Sphaerotilaceae</taxon>
        <taxon>Ideonella</taxon>
    </lineage>
</organism>
<dbReference type="GO" id="GO:0016787">
    <property type="term" value="F:hydrolase activity"/>
    <property type="evidence" value="ECO:0007669"/>
    <property type="project" value="InterPro"/>
</dbReference>
<proteinExistence type="predicted"/>